<dbReference type="PROSITE" id="PS50096">
    <property type="entry name" value="IQ"/>
    <property type="match status" value="1"/>
</dbReference>
<keyword evidence="4" id="KW-1185">Reference proteome</keyword>
<gene>
    <name evidence="3" type="primary">Iqca1</name>
    <name evidence="3" type="ORF">PARPUN_R13973</name>
</gene>
<reference evidence="3 4" key="1">
    <citation type="submission" date="2019-09" db="EMBL/GenBank/DDBJ databases">
        <title>Bird 10,000 Genomes (B10K) Project - Family phase.</title>
        <authorList>
            <person name="Zhang G."/>
        </authorList>
    </citation>
    <scope>NUCLEOTIDE SEQUENCE [LARGE SCALE GENOMIC DNA]</scope>
    <source>
        <strain evidence="3">B10K-DU-029-51</strain>
    </source>
</reference>
<dbReference type="SUPFAM" id="SSF52540">
    <property type="entry name" value="P-loop containing nucleoside triphosphate hydrolases"/>
    <property type="match status" value="1"/>
</dbReference>
<dbReference type="Pfam" id="PF00004">
    <property type="entry name" value="AAA"/>
    <property type="match status" value="1"/>
</dbReference>
<name>A0A7L3HVQ1_9PASS</name>
<dbReference type="Pfam" id="PF00612">
    <property type="entry name" value="IQ"/>
    <property type="match status" value="1"/>
</dbReference>
<feature type="compositionally biased region" description="Basic and acidic residues" evidence="1">
    <location>
        <begin position="458"/>
        <end position="471"/>
    </location>
</feature>
<feature type="compositionally biased region" description="Basic residues" evidence="1">
    <location>
        <begin position="472"/>
        <end position="481"/>
    </location>
</feature>
<organism evidence="3 4">
    <name type="scientific">Pardalotus punctatus</name>
    <name type="common">spotted pardalote</name>
    <dbReference type="NCBI Taxonomy" id="254575"/>
    <lineage>
        <taxon>Eukaryota</taxon>
        <taxon>Metazoa</taxon>
        <taxon>Chordata</taxon>
        <taxon>Craniata</taxon>
        <taxon>Vertebrata</taxon>
        <taxon>Euteleostomi</taxon>
        <taxon>Archelosauria</taxon>
        <taxon>Archosauria</taxon>
        <taxon>Dinosauria</taxon>
        <taxon>Saurischia</taxon>
        <taxon>Theropoda</taxon>
        <taxon>Coelurosauria</taxon>
        <taxon>Aves</taxon>
        <taxon>Neognathae</taxon>
        <taxon>Neoaves</taxon>
        <taxon>Telluraves</taxon>
        <taxon>Australaves</taxon>
        <taxon>Passeriformes</taxon>
        <taxon>Meliphagoidea</taxon>
        <taxon>Pardalotidae</taxon>
        <taxon>Pardalotus</taxon>
    </lineage>
</organism>
<evidence type="ECO:0000256" key="1">
    <source>
        <dbReference type="SAM" id="MobiDB-lite"/>
    </source>
</evidence>
<dbReference type="Gene3D" id="1.20.5.190">
    <property type="match status" value="1"/>
</dbReference>
<feature type="region of interest" description="Disordered" evidence="1">
    <location>
        <begin position="458"/>
        <end position="481"/>
    </location>
</feature>
<dbReference type="EMBL" id="VZTX01003632">
    <property type="protein sequence ID" value="NXU09315.1"/>
    <property type="molecule type" value="Genomic_DNA"/>
</dbReference>
<evidence type="ECO:0000313" key="4">
    <source>
        <dbReference type="Proteomes" id="UP000570592"/>
    </source>
</evidence>
<dbReference type="CDD" id="cd23767">
    <property type="entry name" value="IQCD"/>
    <property type="match status" value="1"/>
</dbReference>
<feature type="non-terminal residue" evidence="3">
    <location>
        <position position="808"/>
    </location>
</feature>
<dbReference type="InterPro" id="IPR027417">
    <property type="entry name" value="P-loop_NTPase"/>
</dbReference>
<dbReference type="Gene3D" id="3.40.50.300">
    <property type="entry name" value="P-loop containing nucleotide triphosphate hydrolases"/>
    <property type="match status" value="1"/>
</dbReference>
<protein>
    <submittedName>
        <fullName evidence="3">DRC11 protein</fullName>
    </submittedName>
</protein>
<proteinExistence type="predicted"/>
<dbReference type="InterPro" id="IPR052267">
    <property type="entry name" value="N-DRC_Component"/>
</dbReference>
<comment type="caution">
    <text evidence="3">The sequence shown here is derived from an EMBL/GenBank/DDBJ whole genome shotgun (WGS) entry which is preliminary data.</text>
</comment>
<dbReference type="AlphaFoldDB" id="A0A7L3HVQ1"/>
<evidence type="ECO:0000259" key="2">
    <source>
        <dbReference type="Pfam" id="PF00004"/>
    </source>
</evidence>
<dbReference type="PANTHER" id="PTHR14690:SF0">
    <property type="entry name" value="IQ MOTIF CONTAINING WITH AAA DOMAIN 1"/>
    <property type="match status" value="1"/>
</dbReference>
<accession>A0A7L3HVQ1</accession>
<dbReference type="PANTHER" id="PTHR14690">
    <property type="entry name" value="IQ MOTIF CONTAINING WITH AAA DOMAIN 1"/>
    <property type="match status" value="1"/>
</dbReference>
<feature type="domain" description="ATPase AAA-type core" evidence="2">
    <location>
        <begin position="569"/>
        <end position="686"/>
    </location>
</feature>
<sequence length="808" mass="93198">FPNSTCIKIWAETQKELDIMLQREREEFSQPEKDHKKVMKMLATCYIKYLEIIRKFKEAHDDLIHQQKRAAVQRVLDGAMGRLLEIKKEMVSLEKSECHYMDDILVDLKHVPDVLEIPIPKYFIKENLRKLQEREKYLDEILLNAGLREQEPVTAMTLEEGIKVIQVAERARQGRSQAAFMKTTYLAKKRQAKPEEQMGKNPDAAATLIQKVWRGYSQRKKTEKLREEEMIFLGMVSGASLPPHLEAMSSLQIGAGKANVLQGEVQEREDLSFMQELRKTEGPHIKETLQDEISQCFIECRHITGRFPDYPPKTTGGSKAIFIEKHPEEVLEAERQKDAKVKFRKPKKKEEKEPKKSKQVRQQKQAVKPETKHRLDPRWKMGPSNFLSILEEGSKQYKVFWENRDNKSDFLQDHDPELIKGGEREEVEEEIRVQQVDEVMQEQLLKLILAVDRETHLRKAGRAEKNSEKKPERHRKARKRGHENLMMSLACRTIESLYRELAEEGLLIKVKNVNISDYIGYHDCLRNLRYKGAHPMPSIPEVRQLVTLYGVLPLGSQTVHENAPLVKSMLLVGPAGVGKKMLVHAICTETGANLFNLTPSNIAGKYPGREGLVMMLHMILKVGKQLQPSVVWIGDVEKVFSKGAAKGEEEMNAKRLATFLPLFLRAVTAKDRVLLVGTTRRPFDADLQPFCKIFQKIILLPKPDYLTRSGKYFKASSWLFLLFKIDVYSLWKHYILQRAGVLTWLVSLHCLAQLSAGFTQGHIADTVQTVLSEKRLLQMSTRPLRSDEFFNSLARHDPVYRKEEETLE</sequence>
<feature type="non-terminal residue" evidence="3">
    <location>
        <position position="1"/>
    </location>
</feature>
<dbReference type="InterPro" id="IPR000048">
    <property type="entry name" value="IQ_motif_EF-hand-BS"/>
</dbReference>
<dbReference type="Proteomes" id="UP000570592">
    <property type="component" value="Unassembled WGS sequence"/>
</dbReference>
<dbReference type="GO" id="GO:0016887">
    <property type="term" value="F:ATP hydrolysis activity"/>
    <property type="evidence" value="ECO:0007669"/>
    <property type="project" value="InterPro"/>
</dbReference>
<feature type="region of interest" description="Disordered" evidence="1">
    <location>
        <begin position="333"/>
        <end position="379"/>
    </location>
</feature>
<evidence type="ECO:0000313" key="3">
    <source>
        <dbReference type="EMBL" id="NXU09315.1"/>
    </source>
</evidence>
<feature type="compositionally biased region" description="Basic and acidic residues" evidence="1">
    <location>
        <begin position="367"/>
        <end position="379"/>
    </location>
</feature>
<dbReference type="GO" id="GO:0005524">
    <property type="term" value="F:ATP binding"/>
    <property type="evidence" value="ECO:0007669"/>
    <property type="project" value="InterPro"/>
</dbReference>
<dbReference type="InterPro" id="IPR003959">
    <property type="entry name" value="ATPase_AAA_core"/>
</dbReference>